<dbReference type="PANTHER" id="PTHR43300">
    <property type="entry name" value="ACETYLTRANSFERASE"/>
    <property type="match status" value="1"/>
</dbReference>
<dbReference type="AlphaFoldDB" id="A0A0G0YSN2"/>
<keyword evidence="1" id="KW-0808">Transferase</keyword>
<dbReference type="CDD" id="cd03358">
    <property type="entry name" value="LbH_WxcM_N_like"/>
    <property type="match status" value="1"/>
</dbReference>
<dbReference type="InterPro" id="IPR014710">
    <property type="entry name" value="RmlC-like_jellyroll"/>
</dbReference>
<dbReference type="InterPro" id="IPR050179">
    <property type="entry name" value="Trans_hexapeptide_repeat"/>
</dbReference>
<dbReference type="Pfam" id="PF05523">
    <property type="entry name" value="FdtA"/>
    <property type="match status" value="1"/>
</dbReference>
<evidence type="ECO:0000256" key="2">
    <source>
        <dbReference type="ARBA" id="ARBA00022737"/>
    </source>
</evidence>
<gene>
    <name evidence="4" type="ORF">UU55_C0002G0018</name>
</gene>
<name>A0A0G0YSN2_UNCKA</name>
<comment type="caution">
    <text evidence="4">The sequence shown here is derived from an EMBL/GenBank/DDBJ whole genome shotgun (WGS) entry which is preliminary data.</text>
</comment>
<feature type="domain" description="Sugar 3,4-ketoisomerase QdtA cupin" evidence="3">
    <location>
        <begin position="1"/>
        <end position="128"/>
    </location>
</feature>
<dbReference type="InterPro" id="IPR001451">
    <property type="entry name" value="Hexapep"/>
</dbReference>
<dbReference type="Gene3D" id="2.60.120.10">
    <property type="entry name" value="Jelly Rolls"/>
    <property type="match status" value="1"/>
</dbReference>
<dbReference type="PROSITE" id="PS00101">
    <property type="entry name" value="HEXAPEP_TRANSFERASES"/>
    <property type="match status" value="2"/>
</dbReference>
<keyword evidence="2" id="KW-0677">Repeat</keyword>
<dbReference type="Proteomes" id="UP000033947">
    <property type="component" value="Unassembled WGS sequence"/>
</dbReference>
<reference evidence="4 5" key="1">
    <citation type="journal article" date="2015" name="Nature">
        <title>rRNA introns, odd ribosomes, and small enigmatic genomes across a large radiation of phyla.</title>
        <authorList>
            <person name="Brown C.T."/>
            <person name="Hug L.A."/>
            <person name="Thomas B.C."/>
            <person name="Sharon I."/>
            <person name="Castelle C.J."/>
            <person name="Singh A."/>
            <person name="Wilkins M.J."/>
            <person name="Williams K.H."/>
            <person name="Banfield J.F."/>
        </authorList>
    </citation>
    <scope>NUCLEOTIDE SEQUENCE [LARGE SCALE GENOMIC DNA]</scope>
</reference>
<evidence type="ECO:0000313" key="5">
    <source>
        <dbReference type="Proteomes" id="UP000033947"/>
    </source>
</evidence>
<proteinExistence type="predicted"/>
<evidence type="ECO:0000256" key="1">
    <source>
        <dbReference type="ARBA" id="ARBA00022679"/>
    </source>
</evidence>
<dbReference type="InterPro" id="IPR011004">
    <property type="entry name" value="Trimer_LpxA-like_sf"/>
</dbReference>
<dbReference type="PATRIC" id="fig|1619123.3.peg.134"/>
<protein>
    <submittedName>
        <fullName evidence="4">dTDP-D-Fucp3N acetylase</fullName>
    </submittedName>
</protein>
<sequence>MDYQLEKFEKHNDDRGQLVVFLRNADLEGKLKQFGQIYFVTFDEKNIVRGNHYHIKWREWFGVVSGRLQVYLEDVESGETASFILDGDSDSYTRLEVGPKVAHTFVSLSKNASLLNYANNEWEAADSISHEIIPANVQPHEPGKNVAIHKEAIVETPNIGENSRVWANVHILGGATIGKNANICDQCFIENDVTIGDNVTIKSGVYIWDGISIEDNVMIGPAVAFTNDRYPRSKNKEFISEKTILKKGCSVGANATILMGVVIGEGAMVGAGSVVTKSVPPFSIVYGNPALFKGNICFCGLKVQDFKKTYLCPKCGRHYTKINDEIKLS</sequence>
<dbReference type="SUPFAM" id="SSF51161">
    <property type="entry name" value="Trimeric LpxA-like enzymes"/>
    <property type="match status" value="1"/>
</dbReference>
<dbReference type="Gene3D" id="2.160.10.10">
    <property type="entry name" value="Hexapeptide repeat proteins"/>
    <property type="match status" value="1"/>
</dbReference>
<dbReference type="PANTHER" id="PTHR43300:SF4">
    <property type="entry name" value="ACYL-[ACYL-CARRIER-PROTEIN]--UDP-N-ACETYLGLUCOSAMINE O-ACYLTRANSFERASE"/>
    <property type="match status" value="1"/>
</dbReference>
<dbReference type="InterPro" id="IPR011051">
    <property type="entry name" value="RmlC_Cupin_sf"/>
</dbReference>
<dbReference type="InterPro" id="IPR008894">
    <property type="entry name" value="QdtA_cupin_dom"/>
</dbReference>
<dbReference type="EMBL" id="LCBB01000002">
    <property type="protein sequence ID" value="KKS03413.1"/>
    <property type="molecule type" value="Genomic_DNA"/>
</dbReference>
<dbReference type="SUPFAM" id="SSF51182">
    <property type="entry name" value="RmlC-like cupins"/>
    <property type="match status" value="1"/>
</dbReference>
<dbReference type="Pfam" id="PF00132">
    <property type="entry name" value="Hexapep"/>
    <property type="match status" value="2"/>
</dbReference>
<dbReference type="InterPro" id="IPR018357">
    <property type="entry name" value="Hexapep_transf_CS"/>
</dbReference>
<evidence type="ECO:0000259" key="3">
    <source>
        <dbReference type="Pfam" id="PF05523"/>
    </source>
</evidence>
<evidence type="ECO:0000313" key="4">
    <source>
        <dbReference type="EMBL" id="KKS03413.1"/>
    </source>
</evidence>
<dbReference type="GO" id="GO:0016740">
    <property type="term" value="F:transferase activity"/>
    <property type="evidence" value="ECO:0007669"/>
    <property type="project" value="UniProtKB-KW"/>
</dbReference>
<accession>A0A0G0YSN2</accession>
<dbReference type="Pfam" id="PF14602">
    <property type="entry name" value="Hexapep_2"/>
    <property type="match status" value="1"/>
</dbReference>
<organism evidence="4 5">
    <name type="scientific">candidate division WWE3 bacterium GW2011_GWC2_41_23</name>
    <dbReference type="NCBI Taxonomy" id="1619123"/>
    <lineage>
        <taxon>Bacteria</taxon>
        <taxon>Katanobacteria</taxon>
    </lineage>
</organism>